<dbReference type="InterPro" id="IPR036259">
    <property type="entry name" value="MFS_trans_sf"/>
</dbReference>
<evidence type="ECO:0000313" key="10">
    <source>
        <dbReference type="EMBL" id="RZV40543.1"/>
    </source>
</evidence>
<dbReference type="AlphaFoldDB" id="A0A520XH62"/>
<dbReference type="GO" id="GO:0005886">
    <property type="term" value="C:plasma membrane"/>
    <property type="evidence" value="ECO:0007669"/>
    <property type="project" value="UniProtKB-SubCell"/>
</dbReference>
<evidence type="ECO:0000256" key="5">
    <source>
        <dbReference type="ARBA" id="ARBA00022692"/>
    </source>
</evidence>
<evidence type="ECO:0000256" key="7">
    <source>
        <dbReference type="ARBA" id="ARBA00023136"/>
    </source>
</evidence>
<comment type="subcellular location">
    <subcellularLocation>
        <location evidence="1">Cell membrane</location>
        <topology evidence="1">Multi-pass membrane protein</topology>
    </subcellularLocation>
</comment>
<dbReference type="NCBIfam" id="TIGR00711">
    <property type="entry name" value="efflux_EmrB"/>
    <property type="match status" value="1"/>
</dbReference>
<feature type="transmembrane region" description="Helical" evidence="8">
    <location>
        <begin position="476"/>
        <end position="499"/>
    </location>
</feature>
<dbReference type="InterPro" id="IPR020846">
    <property type="entry name" value="MFS_dom"/>
</dbReference>
<dbReference type="SUPFAM" id="SSF103473">
    <property type="entry name" value="MFS general substrate transporter"/>
    <property type="match status" value="1"/>
</dbReference>
<reference evidence="10 11" key="1">
    <citation type="submission" date="2019-01" db="EMBL/GenBank/DDBJ databases">
        <title>Insights into ecological role of a new deltaproteobacterial order Candidatus Sinidesulfobacterales (Sva0485) by metagenomics and metatranscriptomics.</title>
        <authorList>
            <person name="Tan S."/>
            <person name="Liu J."/>
            <person name="Fang Y."/>
            <person name="Hedlund B."/>
            <person name="Lian Z.-H."/>
            <person name="Huang L.-Y."/>
            <person name="Li J.-T."/>
            <person name="Huang L.-N."/>
            <person name="Li W.-J."/>
            <person name="Jiang H.-C."/>
            <person name="Dong H.-L."/>
            <person name="Shu W.-S."/>
        </authorList>
    </citation>
    <scope>NUCLEOTIDE SEQUENCE [LARGE SCALE GENOMIC DNA]</scope>
    <source>
        <strain evidence="10">AP4</strain>
    </source>
</reference>
<evidence type="ECO:0000256" key="4">
    <source>
        <dbReference type="ARBA" id="ARBA00022475"/>
    </source>
</evidence>
<feature type="transmembrane region" description="Helical" evidence="8">
    <location>
        <begin position="332"/>
        <end position="353"/>
    </location>
</feature>
<feature type="transmembrane region" description="Helical" evidence="8">
    <location>
        <begin position="229"/>
        <end position="252"/>
    </location>
</feature>
<keyword evidence="4" id="KW-1003">Cell membrane</keyword>
<accession>A0A520XH62</accession>
<evidence type="ECO:0000256" key="1">
    <source>
        <dbReference type="ARBA" id="ARBA00004651"/>
    </source>
</evidence>
<keyword evidence="5 8" id="KW-0812">Transmembrane</keyword>
<organism evidence="10 11">
    <name type="scientific">Candidatus Acidulodesulfobacterium acidiphilum</name>
    <dbReference type="NCBI Taxonomy" id="2597224"/>
    <lineage>
        <taxon>Bacteria</taxon>
        <taxon>Deltaproteobacteria</taxon>
        <taxon>Candidatus Acidulodesulfobacterales</taxon>
        <taxon>Candidatus Acidulodesulfobacterium</taxon>
    </lineage>
</organism>
<feature type="transmembrane region" description="Helical" evidence="8">
    <location>
        <begin position="102"/>
        <end position="123"/>
    </location>
</feature>
<gene>
    <name evidence="10" type="ORF">EVJ48_01085</name>
</gene>
<dbReference type="EMBL" id="SHMQ01000001">
    <property type="protein sequence ID" value="RZV40543.1"/>
    <property type="molecule type" value="Genomic_DNA"/>
</dbReference>
<proteinExistence type="inferred from homology"/>
<dbReference type="CDD" id="cd17503">
    <property type="entry name" value="MFS_LmrB_MDR_like"/>
    <property type="match status" value="1"/>
</dbReference>
<dbReference type="Gene3D" id="1.20.1720.10">
    <property type="entry name" value="Multidrug resistance protein D"/>
    <property type="match status" value="1"/>
</dbReference>
<dbReference type="PANTHER" id="PTHR42718:SF9">
    <property type="entry name" value="MAJOR FACILITATOR SUPERFAMILY MULTIDRUG TRANSPORTER MFSC"/>
    <property type="match status" value="1"/>
</dbReference>
<dbReference type="PROSITE" id="PS50850">
    <property type="entry name" value="MFS"/>
    <property type="match status" value="1"/>
</dbReference>
<dbReference type="Gene3D" id="1.20.1250.20">
    <property type="entry name" value="MFS general substrate transporter like domains"/>
    <property type="match status" value="1"/>
</dbReference>
<protein>
    <submittedName>
        <fullName evidence="10">DHA2 family efflux MFS transporter permease subunit</fullName>
    </submittedName>
</protein>
<name>A0A520XH62_9DELT</name>
<dbReference type="InterPro" id="IPR004638">
    <property type="entry name" value="EmrB-like"/>
</dbReference>
<evidence type="ECO:0000259" key="9">
    <source>
        <dbReference type="PROSITE" id="PS50850"/>
    </source>
</evidence>
<evidence type="ECO:0000256" key="8">
    <source>
        <dbReference type="SAM" id="Phobius"/>
    </source>
</evidence>
<dbReference type="Pfam" id="PF07690">
    <property type="entry name" value="MFS_1"/>
    <property type="match status" value="1"/>
</dbReference>
<sequence>MNMNLKNKWLIVLAVIPSTTLYSMDMSVVNVALPYIQGAMDASIEQVTWVVTGYMLSGVILMPLVSFFSSRFGRKNYYISSVFLFTVSSALCGLSWNLDSIVLFRLLQGVGGGALIPLSQTYLAENFEKKEQGKAMAIFSLAIVLGPAIGPYIGGWIVTNYSWPWVFYVNLPIGLLNLILIYLIIEDHPLMKRIKGNVDWLGIIFLTVGLGAMQIVLTDGQYKNWFSSSYIVNLTIISAVASVLFVITELIVENPAVNIKVLKDINLSANSFLSMVFSLGIFGSLFLLPMFLQKIMGYSAYDAGIAIMSRGLAMVISMPLAGRLFNKVGPKILVFIGFILSIISSIQIGSMSLNMGFWDVFWPQFTQGLGFGLIIVSLMTSSLITLENKYKIDGAGLFNLIRQVAGSIGIAILATMIDNNTQMAHSVLVQNISDNTQTMLSLRRAAQITHSFVFYPPVKKVLALINGMVTQQSTMIAFNMAFIFMAVCFVVSMPVIFLLKGSKSAKDKNGSSSITPE</sequence>
<evidence type="ECO:0000256" key="6">
    <source>
        <dbReference type="ARBA" id="ARBA00022989"/>
    </source>
</evidence>
<dbReference type="InterPro" id="IPR011701">
    <property type="entry name" value="MFS"/>
</dbReference>
<feature type="transmembrane region" description="Helical" evidence="8">
    <location>
        <begin position="165"/>
        <end position="185"/>
    </location>
</feature>
<dbReference type="PANTHER" id="PTHR42718">
    <property type="entry name" value="MAJOR FACILITATOR SUPERFAMILY MULTIDRUG TRANSPORTER MFSC"/>
    <property type="match status" value="1"/>
</dbReference>
<feature type="domain" description="Major facilitator superfamily (MFS) profile" evidence="9">
    <location>
        <begin position="11"/>
        <end position="504"/>
    </location>
</feature>
<feature type="transmembrane region" description="Helical" evidence="8">
    <location>
        <begin position="47"/>
        <end position="65"/>
    </location>
</feature>
<feature type="transmembrane region" description="Helical" evidence="8">
    <location>
        <begin position="365"/>
        <end position="385"/>
    </location>
</feature>
<evidence type="ECO:0000256" key="3">
    <source>
        <dbReference type="ARBA" id="ARBA00022448"/>
    </source>
</evidence>
<feature type="transmembrane region" description="Helical" evidence="8">
    <location>
        <begin position="272"/>
        <end position="292"/>
    </location>
</feature>
<feature type="transmembrane region" description="Helical" evidence="8">
    <location>
        <begin position="298"/>
        <end position="320"/>
    </location>
</feature>
<keyword evidence="7 8" id="KW-0472">Membrane</keyword>
<comment type="caution">
    <text evidence="10">The sequence shown here is derived from an EMBL/GenBank/DDBJ whole genome shotgun (WGS) entry which is preliminary data.</text>
</comment>
<dbReference type="PRINTS" id="PR01036">
    <property type="entry name" value="TCRTETB"/>
</dbReference>
<feature type="transmembrane region" description="Helical" evidence="8">
    <location>
        <begin position="397"/>
        <end position="417"/>
    </location>
</feature>
<feature type="transmembrane region" description="Helical" evidence="8">
    <location>
        <begin position="135"/>
        <end position="159"/>
    </location>
</feature>
<dbReference type="Proteomes" id="UP000322454">
    <property type="component" value="Unassembled WGS sequence"/>
</dbReference>
<keyword evidence="6 8" id="KW-1133">Transmembrane helix</keyword>
<dbReference type="GO" id="GO:0022857">
    <property type="term" value="F:transmembrane transporter activity"/>
    <property type="evidence" value="ECO:0007669"/>
    <property type="project" value="InterPro"/>
</dbReference>
<keyword evidence="3" id="KW-0813">Transport</keyword>
<comment type="similarity">
    <text evidence="2">Belongs to the major facilitator superfamily. EmrB family.</text>
</comment>
<feature type="transmembrane region" description="Helical" evidence="8">
    <location>
        <begin position="197"/>
        <end position="217"/>
    </location>
</feature>
<feature type="transmembrane region" description="Helical" evidence="8">
    <location>
        <begin position="77"/>
        <end position="96"/>
    </location>
</feature>
<evidence type="ECO:0000256" key="2">
    <source>
        <dbReference type="ARBA" id="ARBA00008537"/>
    </source>
</evidence>
<evidence type="ECO:0000313" key="11">
    <source>
        <dbReference type="Proteomes" id="UP000322454"/>
    </source>
</evidence>